<evidence type="ECO:0000256" key="1">
    <source>
        <dbReference type="ARBA" id="ARBA00004953"/>
    </source>
</evidence>
<evidence type="ECO:0000259" key="6">
    <source>
        <dbReference type="Pfam" id="PF00590"/>
    </source>
</evidence>
<evidence type="ECO:0000256" key="4">
    <source>
        <dbReference type="ARBA" id="ARBA00022679"/>
    </source>
</evidence>
<dbReference type="PIRSF" id="PIRSF036428">
    <property type="entry name" value="CobL"/>
    <property type="match status" value="1"/>
</dbReference>
<dbReference type="SUPFAM" id="SSF53335">
    <property type="entry name" value="S-adenosyl-L-methionine-dependent methyltransferases"/>
    <property type="match status" value="1"/>
</dbReference>
<evidence type="ECO:0000256" key="3">
    <source>
        <dbReference type="ARBA" id="ARBA00022603"/>
    </source>
</evidence>
<reference evidence="7 8" key="1">
    <citation type="submission" date="2016-10" db="EMBL/GenBank/DDBJ databases">
        <authorList>
            <person name="de Groot N.N."/>
        </authorList>
    </citation>
    <scope>NUCLEOTIDE SEQUENCE [LARGE SCALE GENOMIC DNA]</scope>
    <source>
        <strain evidence="7 8">DSM 44892</strain>
    </source>
</reference>
<organism evidence="7 8">
    <name type="scientific">Rhodococcus triatomae</name>
    <dbReference type="NCBI Taxonomy" id="300028"/>
    <lineage>
        <taxon>Bacteria</taxon>
        <taxon>Bacillati</taxon>
        <taxon>Actinomycetota</taxon>
        <taxon>Actinomycetes</taxon>
        <taxon>Mycobacteriales</taxon>
        <taxon>Nocardiaceae</taxon>
        <taxon>Rhodococcus</taxon>
    </lineage>
</organism>
<dbReference type="InterPro" id="IPR012818">
    <property type="entry name" value="CbiE"/>
</dbReference>
<dbReference type="PANTHER" id="PTHR43182">
    <property type="entry name" value="COBALT-PRECORRIN-6B C(15)-METHYLTRANSFERASE (DECARBOXYLATING)"/>
    <property type="match status" value="1"/>
</dbReference>
<dbReference type="RefSeq" id="WP_072739150.1">
    <property type="nucleotide sequence ID" value="NZ_CP048813.1"/>
</dbReference>
<dbReference type="PANTHER" id="PTHR43182:SF1">
    <property type="entry name" value="COBALT-PRECORRIN-7 C(5)-METHYLTRANSFERASE"/>
    <property type="match status" value="1"/>
</dbReference>
<accession>A0A1G8P3B0</accession>
<dbReference type="OrthoDB" id="9787825at2"/>
<dbReference type="InterPro" id="IPR000878">
    <property type="entry name" value="4pyrrol_Mease"/>
</dbReference>
<dbReference type="InterPro" id="IPR014777">
    <property type="entry name" value="4pyrrole_Mease_sub1"/>
</dbReference>
<protein>
    <submittedName>
        <fullName evidence="7">Precorrin-6Y C5,15-methyltransferase (Decarboxylating)</fullName>
    </submittedName>
</protein>
<dbReference type="GO" id="GO:0032259">
    <property type="term" value="P:methylation"/>
    <property type="evidence" value="ECO:0007669"/>
    <property type="project" value="UniProtKB-KW"/>
</dbReference>
<dbReference type="InterPro" id="IPR035996">
    <property type="entry name" value="4pyrrol_Methylase_sf"/>
</dbReference>
<sequence length="405" mass="43103">MTPVVVVGIGADGWEGLGATSRQEITDAEVLIGSARQLELVPDGRAERVRWPSPMLPVLADLFAEHRGRRVCVLASGDPMFHGIGTTLVRILGAERVRVLPHVSSASLACARMGWPLDRVTVRSVVNRPATTIVPDLAAAARLVVLAQGPDTPGELAALLAAQGFGASALTVLARLGGPDEHRLDGTAENWNHPAVDPLHVVAVECRRDPAIGARTTRLPGLDDDSFAGDGQMTKQEIRALTLCALAPTPGEVLWDVGGGSGTIAIEWMRTDPRCRAVTFERDPLRQVQIGQNAGRLGVPDLRVRGAAPDDFPDVAGTPDAVFLGGGLTQEGLFDACWERLLPGGRLVANAVTAESEAAVLSWFRTFGGDVRRFQVYRGSPLGGFTTWRPQLPVTQWSVVKGARS</sequence>
<dbReference type="GO" id="GO:0009236">
    <property type="term" value="P:cobalamin biosynthetic process"/>
    <property type="evidence" value="ECO:0007669"/>
    <property type="project" value="UniProtKB-UniPathway"/>
</dbReference>
<dbReference type="InterPro" id="IPR014008">
    <property type="entry name" value="Cbl_synth_MTase_CbiT"/>
</dbReference>
<keyword evidence="4 7" id="KW-0808">Transferase</keyword>
<name>A0A1G8P3B0_9NOCA</name>
<evidence type="ECO:0000313" key="8">
    <source>
        <dbReference type="Proteomes" id="UP000183263"/>
    </source>
</evidence>
<feature type="domain" description="Tetrapyrrole methylase" evidence="6">
    <location>
        <begin position="4"/>
        <end position="189"/>
    </location>
</feature>
<dbReference type="NCBIfam" id="TIGR02467">
    <property type="entry name" value="CbiE"/>
    <property type="match status" value="1"/>
</dbReference>
<evidence type="ECO:0000256" key="5">
    <source>
        <dbReference type="ARBA" id="ARBA00022691"/>
    </source>
</evidence>
<gene>
    <name evidence="7" type="ORF">SAMN05444695_11244</name>
</gene>
<dbReference type="UniPathway" id="UPA00148"/>
<dbReference type="Gene3D" id="3.40.50.150">
    <property type="entry name" value="Vaccinia Virus protein VP39"/>
    <property type="match status" value="1"/>
</dbReference>
<dbReference type="InterPro" id="IPR050714">
    <property type="entry name" value="Cobalamin_biosynth_MTase"/>
</dbReference>
<comment type="pathway">
    <text evidence="1">Cofactor biosynthesis; adenosylcobalamin biosynthesis.</text>
</comment>
<dbReference type="Pfam" id="PF00590">
    <property type="entry name" value="TP_methylase"/>
    <property type="match status" value="1"/>
</dbReference>
<dbReference type="GO" id="GO:0008276">
    <property type="term" value="F:protein methyltransferase activity"/>
    <property type="evidence" value="ECO:0007669"/>
    <property type="project" value="InterPro"/>
</dbReference>
<dbReference type="NCBIfam" id="TIGR02469">
    <property type="entry name" value="CbiT"/>
    <property type="match status" value="1"/>
</dbReference>
<keyword evidence="8" id="KW-1185">Reference proteome</keyword>
<keyword evidence="2" id="KW-0169">Cobalamin biosynthesis</keyword>
<evidence type="ECO:0000313" key="7">
    <source>
        <dbReference type="EMBL" id="SDI86756.1"/>
    </source>
</evidence>
<dbReference type="EMBL" id="FNDN01000012">
    <property type="protein sequence ID" value="SDI86756.1"/>
    <property type="molecule type" value="Genomic_DNA"/>
</dbReference>
<proteinExistence type="predicted"/>
<dbReference type="CDD" id="cd02440">
    <property type="entry name" value="AdoMet_MTases"/>
    <property type="match status" value="1"/>
</dbReference>
<dbReference type="Gene3D" id="3.40.1010.10">
    <property type="entry name" value="Cobalt-precorrin-4 Transmethylase, Domain 1"/>
    <property type="match status" value="1"/>
</dbReference>
<dbReference type="InterPro" id="IPR006365">
    <property type="entry name" value="Cbl_synth_CobL"/>
</dbReference>
<keyword evidence="3 7" id="KW-0489">Methyltransferase</keyword>
<dbReference type="Proteomes" id="UP000183263">
    <property type="component" value="Unassembled WGS sequence"/>
</dbReference>
<dbReference type="InterPro" id="IPR029063">
    <property type="entry name" value="SAM-dependent_MTases_sf"/>
</dbReference>
<keyword evidence="5" id="KW-0949">S-adenosyl-L-methionine</keyword>
<dbReference type="SUPFAM" id="SSF53790">
    <property type="entry name" value="Tetrapyrrole methylase"/>
    <property type="match status" value="1"/>
</dbReference>
<evidence type="ECO:0000256" key="2">
    <source>
        <dbReference type="ARBA" id="ARBA00022573"/>
    </source>
</evidence>
<dbReference type="CDD" id="cd11644">
    <property type="entry name" value="Precorrin-6Y-MT"/>
    <property type="match status" value="1"/>
</dbReference>
<dbReference type="AlphaFoldDB" id="A0A1G8P3B0"/>